<name>A0A261EPT5_9BIFI</name>
<dbReference type="AlphaFoldDB" id="A0A261EPT5"/>
<reference evidence="1 2" key="1">
    <citation type="journal article" date="2017" name="BMC Genomics">
        <title>Comparative genomic and phylogenomic analyses of the Bifidobacteriaceae family.</title>
        <authorList>
            <person name="Lugli G.A."/>
            <person name="Milani C."/>
            <person name="Turroni F."/>
            <person name="Duranti S."/>
            <person name="Mancabelli L."/>
            <person name="Mangifesta M."/>
            <person name="Ferrario C."/>
            <person name="Modesto M."/>
            <person name="Mattarelli P."/>
            <person name="Jiri K."/>
            <person name="van Sinderen D."/>
            <person name="Ventura M."/>
        </authorList>
    </citation>
    <scope>NUCLEOTIDE SEQUENCE [LARGE SCALE GENOMIC DNA]</scope>
    <source>
        <strain evidence="1 2">DSM 24744</strain>
    </source>
</reference>
<evidence type="ECO:0000313" key="1">
    <source>
        <dbReference type="EMBL" id="OZG48865.1"/>
    </source>
</evidence>
<accession>A0A261EPT5</accession>
<dbReference type="Proteomes" id="UP000216454">
    <property type="component" value="Unassembled WGS sequence"/>
</dbReference>
<dbReference type="RefSeq" id="WP_094691993.1">
    <property type="nucleotide sequence ID" value="NZ_MWWQ01000019.1"/>
</dbReference>
<dbReference type="EMBL" id="MWWQ01000019">
    <property type="protein sequence ID" value="OZG48865.1"/>
    <property type="molecule type" value="Genomic_DNA"/>
</dbReference>
<organism evidence="1 2">
    <name type="scientific">Pseudoscardovia suis</name>
    <dbReference type="NCBI Taxonomy" id="987063"/>
    <lineage>
        <taxon>Bacteria</taxon>
        <taxon>Bacillati</taxon>
        <taxon>Actinomycetota</taxon>
        <taxon>Actinomycetes</taxon>
        <taxon>Bifidobacteriales</taxon>
        <taxon>Bifidobacteriaceae</taxon>
        <taxon>Pseudoscardovia</taxon>
    </lineage>
</organism>
<protein>
    <submittedName>
        <fullName evidence="1">Uncharacterized protein</fullName>
    </submittedName>
</protein>
<gene>
    <name evidence="1" type="ORF">PSSU_1689</name>
</gene>
<comment type="caution">
    <text evidence="1">The sequence shown here is derived from an EMBL/GenBank/DDBJ whole genome shotgun (WGS) entry which is preliminary data.</text>
</comment>
<evidence type="ECO:0000313" key="2">
    <source>
        <dbReference type="Proteomes" id="UP000216454"/>
    </source>
</evidence>
<keyword evidence="2" id="KW-1185">Reference proteome</keyword>
<sequence length="67" mass="7716">MKKLTIKEAYEQADEIYGSFGAGVWERLKREQCFHEDGKPGWPIYKLIVDGTEYVTIDSGLYEALID</sequence>
<proteinExistence type="predicted"/>